<dbReference type="EMBL" id="QXIT01000124">
    <property type="protein sequence ID" value="RIE07209.1"/>
    <property type="molecule type" value="Genomic_DNA"/>
</dbReference>
<keyword evidence="6 11" id="KW-0479">Metal-binding</keyword>
<evidence type="ECO:0000256" key="5">
    <source>
        <dbReference type="ARBA" id="ARBA00022485"/>
    </source>
</evidence>
<evidence type="ECO:0000256" key="10">
    <source>
        <dbReference type="ARBA" id="ARBA00049406"/>
    </source>
</evidence>
<proteinExistence type="inferred from homology"/>
<dbReference type="InterPro" id="IPR005130">
    <property type="entry name" value="Ser_deHydtase-like_asu"/>
</dbReference>
<dbReference type="Pfam" id="PF03313">
    <property type="entry name" value="SDH_alpha"/>
    <property type="match status" value="1"/>
</dbReference>
<comment type="catalytic activity">
    <reaction evidence="10 11">
        <text>L-serine = pyruvate + NH4(+)</text>
        <dbReference type="Rhea" id="RHEA:19169"/>
        <dbReference type="ChEBI" id="CHEBI:15361"/>
        <dbReference type="ChEBI" id="CHEBI:28938"/>
        <dbReference type="ChEBI" id="CHEBI:33384"/>
        <dbReference type="EC" id="4.3.1.17"/>
    </reaction>
</comment>
<dbReference type="PANTHER" id="PTHR30182:SF1">
    <property type="entry name" value="L-SERINE DEHYDRATASE 1"/>
    <property type="match status" value="1"/>
</dbReference>
<comment type="pathway">
    <text evidence="2">Carbohydrate biosynthesis; gluconeogenesis.</text>
</comment>
<dbReference type="InterPro" id="IPR004642">
    <property type="entry name" value="Ser_deHydtase_asu"/>
</dbReference>
<evidence type="ECO:0000256" key="9">
    <source>
        <dbReference type="ARBA" id="ARBA00023239"/>
    </source>
</evidence>
<evidence type="ECO:0000256" key="8">
    <source>
        <dbReference type="ARBA" id="ARBA00023014"/>
    </source>
</evidence>
<keyword evidence="7 11" id="KW-0408">Iron</keyword>
<dbReference type="OrthoDB" id="9805537at2"/>
<dbReference type="Proteomes" id="UP000266489">
    <property type="component" value="Unassembled WGS sequence"/>
</dbReference>
<keyword evidence="4 11" id="KW-0312">Gluconeogenesis</keyword>
<evidence type="ECO:0000313" key="13">
    <source>
        <dbReference type="EMBL" id="RIE07209.1"/>
    </source>
</evidence>
<comment type="cofactor">
    <cofactor evidence="1 11">
        <name>[4Fe-4S] cluster</name>
        <dbReference type="ChEBI" id="CHEBI:49883"/>
    </cofactor>
</comment>
<name>A0A398D0P8_9BACT</name>
<evidence type="ECO:0000259" key="12">
    <source>
        <dbReference type="Pfam" id="PF03313"/>
    </source>
</evidence>
<evidence type="ECO:0000256" key="1">
    <source>
        <dbReference type="ARBA" id="ARBA00001966"/>
    </source>
</evidence>
<comment type="caution">
    <text evidence="14">The sequence shown here is derived from an EMBL/GenBank/DDBJ whole genome shotgun (WGS) entry which is preliminary data.</text>
</comment>
<gene>
    <name evidence="14" type="primary">sdaAA</name>
    <name evidence="14" type="ORF">SMC5_08070</name>
    <name evidence="13" type="ORF">SMC6_07260</name>
</gene>
<comment type="similarity">
    <text evidence="3 11">Belongs to the iron-sulfur dependent L-serine dehydratase family.</text>
</comment>
<evidence type="ECO:0000256" key="2">
    <source>
        <dbReference type="ARBA" id="ARBA00004742"/>
    </source>
</evidence>
<protein>
    <recommendedName>
        <fullName evidence="11">L-serine dehydratase</fullName>
        <ecNumber evidence="11">4.3.1.17</ecNumber>
    </recommendedName>
</protein>
<keyword evidence="5 11" id="KW-0004">4Fe-4S</keyword>
<reference evidence="15 16" key="1">
    <citation type="submission" date="2018-09" db="EMBL/GenBank/DDBJ databases">
        <title>Discovery and Ecogenomic Context for Candidatus Cryosericales, a Global Caldiserica Order Active in Thawing Permafrost.</title>
        <authorList>
            <person name="Martinez M.A."/>
            <person name="Woodcroft B.J."/>
            <person name="Ignacio Espinoza J.C."/>
            <person name="Zayed A."/>
            <person name="Singleton C.M."/>
            <person name="Boyd J."/>
            <person name="Li Y.-F."/>
            <person name="Purvine S."/>
            <person name="Maughan H."/>
            <person name="Hodgkins S.B."/>
            <person name="Anderson D."/>
            <person name="Sederholm M."/>
            <person name="Temperton B."/>
            <person name="Saleska S.R."/>
            <person name="Tyson G.W."/>
            <person name="Rich V.I."/>
        </authorList>
    </citation>
    <scope>NUCLEOTIDE SEQUENCE [LARGE SCALE GENOMIC DNA]</scope>
    <source>
        <strain evidence="14 16">SMC5</strain>
        <strain evidence="13 15">SMC6</strain>
    </source>
</reference>
<dbReference type="GO" id="GO:0046872">
    <property type="term" value="F:metal ion binding"/>
    <property type="evidence" value="ECO:0007669"/>
    <property type="project" value="UniProtKB-KW"/>
</dbReference>
<keyword evidence="9 11" id="KW-0456">Lyase</keyword>
<evidence type="ECO:0000256" key="4">
    <source>
        <dbReference type="ARBA" id="ARBA00022432"/>
    </source>
</evidence>
<evidence type="ECO:0000313" key="14">
    <source>
        <dbReference type="EMBL" id="RIE08413.1"/>
    </source>
</evidence>
<dbReference type="NCBIfam" id="TIGR00718">
    <property type="entry name" value="sda_alpha"/>
    <property type="match status" value="1"/>
</dbReference>
<dbReference type="EC" id="4.3.1.17" evidence="11"/>
<dbReference type="PANTHER" id="PTHR30182">
    <property type="entry name" value="L-SERINE DEHYDRATASE"/>
    <property type="match status" value="1"/>
</dbReference>
<accession>A0A398D1B5</accession>
<dbReference type="GO" id="GO:0003941">
    <property type="term" value="F:L-serine ammonia-lyase activity"/>
    <property type="evidence" value="ECO:0007669"/>
    <property type="project" value="UniProtKB-UniRule"/>
</dbReference>
<evidence type="ECO:0000256" key="6">
    <source>
        <dbReference type="ARBA" id="ARBA00022723"/>
    </source>
</evidence>
<evidence type="ECO:0000256" key="11">
    <source>
        <dbReference type="RuleBase" id="RU366059"/>
    </source>
</evidence>
<organism evidence="14 16">
    <name type="scientific">Candidatus Cryosericum odellii</name>
    <dbReference type="NCBI Taxonomy" id="2290917"/>
    <lineage>
        <taxon>Bacteria</taxon>
        <taxon>Pseudomonadati</taxon>
        <taxon>Caldisericota/Cryosericota group</taxon>
        <taxon>Candidatus Cryosericota</taxon>
        <taxon>Candidatus Cryosericia</taxon>
        <taxon>Candidatus Cryosericales</taxon>
        <taxon>Candidatus Cryosericaceae</taxon>
        <taxon>Candidatus Cryosericum</taxon>
    </lineage>
</organism>
<dbReference type="InterPro" id="IPR051318">
    <property type="entry name" value="Fe-S_L-Ser"/>
</dbReference>
<dbReference type="AlphaFoldDB" id="A0A398D0P8"/>
<dbReference type="GO" id="GO:0051539">
    <property type="term" value="F:4 iron, 4 sulfur cluster binding"/>
    <property type="evidence" value="ECO:0007669"/>
    <property type="project" value="UniProtKB-UniRule"/>
</dbReference>
<accession>A0A398D0P8</accession>
<dbReference type="GO" id="GO:0006094">
    <property type="term" value="P:gluconeogenesis"/>
    <property type="evidence" value="ECO:0007669"/>
    <property type="project" value="UniProtKB-KW"/>
</dbReference>
<keyword evidence="15" id="KW-1185">Reference proteome</keyword>
<feature type="domain" description="Serine dehydratase-like alpha subunit" evidence="12">
    <location>
        <begin position="17"/>
        <end position="265"/>
    </location>
</feature>
<dbReference type="EMBL" id="QXIU01000201">
    <property type="protein sequence ID" value="RIE08413.1"/>
    <property type="molecule type" value="Genomic_DNA"/>
</dbReference>
<keyword evidence="8 11" id="KW-0411">Iron-sulfur</keyword>
<evidence type="ECO:0000256" key="3">
    <source>
        <dbReference type="ARBA" id="ARBA00008636"/>
    </source>
</evidence>
<evidence type="ECO:0000256" key="7">
    <source>
        <dbReference type="ARBA" id="ARBA00023004"/>
    </source>
</evidence>
<evidence type="ECO:0000313" key="16">
    <source>
        <dbReference type="Proteomes" id="UP000266489"/>
    </source>
</evidence>
<sequence>MEEYDIPTLAGFFVMYESKNQELPESEVLSRMRTILDAMRGTLREGLEHSNRTPSGMIDGGAAHMDTFIQGGGSLVGNQFSTVIRNTLAAAENNACMGRIVAAPTAGASGVLPGAYLTIADGHHVAEERILQGLFVAEGIGECIAIQASLSGSQHGCQAENGSAGAMTAAALVSLFSEDQEAIESAAAFALKSVLGLVCDPIAGLVEIPCVKRNVMAAVNAVASAEMALAGIRTVIPFDEVVRAMDHIGRDMPSSLKETSLGGLAATPTAVRIAAEFKRTRP</sequence>
<evidence type="ECO:0000313" key="15">
    <source>
        <dbReference type="Proteomes" id="UP000266260"/>
    </source>
</evidence>
<dbReference type="Proteomes" id="UP000266260">
    <property type="component" value="Unassembled WGS sequence"/>
</dbReference>